<name>A0A7W6G1F2_9HYPH</name>
<keyword evidence="3" id="KW-1185">Reference proteome</keyword>
<sequence length="86" mass="9714">MSIRHTINELQKVASVQDELMRQLEDDLRELQAARDEIDTYLHKAIAVGADRTAMMVEAQAILKEAHSKGGVFRFPSAVPRLRVVQ</sequence>
<evidence type="ECO:0000313" key="2">
    <source>
        <dbReference type="EMBL" id="MBB3945903.1"/>
    </source>
</evidence>
<comment type="caution">
    <text evidence="2">The sequence shown here is derived from an EMBL/GenBank/DDBJ whole genome shotgun (WGS) entry which is preliminary data.</text>
</comment>
<dbReference type="AlphaFoldDB" id="A0A7W6G1F2"/>
<gene>
    <name evidence="2" type="ORF">GGQ73_001838</name>
</gene>
<protein>
    <submittedName>
        <fullName evidence="2">Uncharacterized protein</fullName>
    </submittedName>
</protein>
<keyword evidence="1" id="KW-0175">Coiled coil</keyword>
<feature type="coiled-coil region" evidence="1">
    <location>
        <begin position="7"/>
        <end position="44"/>
    </location>
</feature>
<reference evidence="2 3" key="1">
    <citation type="submission" date="2020-08" db="EMBL/GenBank/DDBJ databases">
        <title>Genomic Encyclopedia of Type Strains, Phase IV (KMG-IV): sequencing the most valuable type-strain genomes for metagenomic binning, comparative biology and taxonomic classification.</title>
        <authorList>
            <person name="Goeker M."/>
        </authorList>
    </citation>
    <scope>NUCLEOTIDE SEQUENCE [LARGE SCALE GENOMIC DNA]</scope>
    <source>
        <strain evidence="2 3">DSM 26438</strain>
    </source>
</reference>
<dbReference type="Proteomes" id="UP000565286">
    <property type="component" value="Unassembled WGS sequence"/>
</dbReference>
<evidence type="ECO:0000256" key="1">
    <source>
        <dbReference type="SAM" id="Coils"/>
    </source>
</evidence>
<accession>A0A7W6G1F2</accession>
<evidence type="ECO:0000313" key="3">
    <source>
        <dbReference type="Proteomes" id="UP000565286"/>
    </source>
</evidence>
<dbReference type="EMBL" id="JACIDV010000004">
    <property type="protein sequence ID" value="MBB3945903.1"/>
    <property type="molecule type" value="Genomic_DNA"/>
</dbReference>
<organism evidence="2 3">
    <name type="scientific">Rhizobium skierniewicense</name>
    <dbReference type="NCBI Taxonomy" id="984260"/>
    <lineage>
        <taxon>Bacteria</taxon>
        <taxon>Pseudomonadati</taxon>
        <taxon>Pseudomonadota</taxon>
        <taxon>Alphaproteobacteria</taxon>
        <taxon>Hyphomicrobiales</taxon>
        <taxon>Rhizobiaceae</taxon>
        <taxon>Rhizobium/Agrobacterium group</taxon>
        <taxon>Rhizobium</taxon>
    </lineage>
</organism>
<dbReference type="RefSeq" id="WP_183895661.1">
    <property type="nucleotide sequence ID" value="NZ_JACIDV010000004.1"/>
</dbReference>
<proteinExistence type="predicted"/>